<keyword evidence="3 11" id="KW-0808">Transferase</keyword>
<dbReference type="GO" id="GO:0051473">
    <property type="term" value="P:glucosylglycerol biosynthetic process"/>
    <property type="evidence" value="ECO:0007669"/>
    <property type="project" value="InterPro"/>
</dbReference>
<feature type="domain" description="Sucrose phosphatase-like" evidence="10">
    <location>
        <begin position="2"/>
        <end position="232"/>
    </location>
</feature>
<dbReference type="EC" id="2.4.1.213" evidence="7"/>
<dbReference type="Gene3D" id="3.40.50.1000">
    <property type="entry name" value="HAD superfamily/HAD-like"/>
    <property type="match status" value="1"/>
</dbReference>
<keyword evidence="12" id="KW-1185">Reference proteome</keyword>
<dbReference type="Pfam" id="PF05116">
    <property type="entry name" value="S6PP"/>
    <property type="match status" value="1"/>
</dbReference>
<dbReference type="InterPro" id="IPR023214">
    <property type="entry name" value="HAD_sf"/>
</dbReference>
<proteinExistence type="inferred from homology"/>
<dbReference type="SFLD" id="SFLDG01141">
    <property type="entry name" value="C2.B.1:_Sucrose_Phosphatase_Li"/>
    <property type="match status" value="1"/>
</dbReference>
<comment type="similarity">
    <text evidence="1">Belongs to the glycosyltransferase 20 family.</text>
</comment>
<dbReference type="FunFam" id="3.40.50.2000:FF:000010">
    <property type="entry name" value="Alpha,alpha-trehalose-phosphate synthase"/>
    <property type="match status" value="1"/>
</dbReference>
<dbReference type="Pfam" id="PF00982">
    <property type="entry name" value="Glyco_transf_20"/>
    <property type="match status" value="1"/>
</dbReference>
<dbReference type="RefSeq" id="WP_196990460.1">
    <property type="nucleotide sequence ID" value="NZ_JADWYR010000001.1"/>
</dbReference>
<dbReference type="Proteomes" id="UP000628448">
    <property type="component" value="Unassembled WGS sequence"/>
</dbReference>
<accession>A0A931GUA1</accession>
<dbReference type="InterPro" id="IPR012764">
    <property type="entry name" value="Gluc_glyc_Psyn"/>
</dbReference>
<dbReference type="InterPro" id="IPR006379">
    <property type="entry name" value="HAD-SF_hydro_IIB"/>
</dbReference>
<evidence type="ECO:0000256" key="1">
    <source>
        <dbReference type="ARBA" id="ARBA00008799"/>
    </source>
</evidence>
<dbReference type="SUPFAM" id="SSF53756">
    <property type="entry name" value="UDP-Glycosyltransferase/glycogen phosphorylase"/>
    <property type="match status" value="1"/>
</dbReference>
<dbReference type="InterPro" id="IPR036412">
    <property type="entry name" value="HAD-like_sf"/>
</dbReference>
<dbReference type="GO" id="GO:0033828">
    <property type="term" value="F:glucosylglycerol-phosphate synthase activity"/>
    <property type="evidence" value="ECO:0007669"/>
    <property type="project" value="UniProtKB-EC"/>
</dbReference>
<comment type="function">
    <text evidence="5">Involved in salt tolerance by producing GG-phosphate from ADP-glucose and glycerol-3-phosphate (G3P), an intermediate in the synthesis of the osmolyte glucosylglycerol (GG).</text>
</comment>
<comment type="catalytic activity">
    <reaction evidence="4">
        <text>ADP-alpha-D-glucose + sn-glycerol 3-phosphate = 2-O-(alpha-D-glucopyranosyl)-sn-glycerol 3-phosphate + ADP + H(+)</text>
        <dbReference type="Rhea" id="RHEA:12881"/>
        <dbReference type="ChEBI" id="CHEBI:15378"/>
        <dbReference type="ChEBI" id="CHEBI:57498"/>
        <dbReference type="ChEBI" id="CHEBI:57597"/>
        <dbReference type="ChEBI" id="CHEBI:87089"/>
        <dbReference type="ChEBI" id="CHEBI:456216"/>
        <dbReference type="EC" id="2.4.1.213"/>
    </reaction>
</comment>
<comment type="caution">
    <text evidence="11">The sequence shown here is derived from an EMBL/GenBank/DDBJ whole genome shotgun (WGS) entry which is preliminary data.</text>
</comment>
<evidence type="ECO:0000313" key="12">
    <source>
        <dbReference type="Proteomes" id="UP000628448"/>
    </source>
</evidence>
<dbReference type="InterPro" id="IPR001830">
    <property type="entry name" value="Glyco_trans_20"/>
</dbReference>
<dbReference type="Gene3D" id="3.40.50.2000">
    <property type="entry name" value="Glycogen Phosphorylase B"/>
    <property type="match status" value="2"/>
</dbReference>
<name>A0A931GUA1_9BACT</name>
<dbReference type="CDD" id="cd03788">
    <property type="entry name" value="GT20_TPS"/>
    <property type="match status" value="1"/>
</dbReference>
<evidence type="ECO:0000313" key="11">
    <source>
        <dbReference type="EMBL" id="MBG9376451.1"/>
    </source>
</evidence>
<evidence type="ECO:0000256" key="6">
    <source>
        <dbReference type="ARBA" id="ARBA00060702"/>
    </source>
</evidence>
<dbReference type="SUPFAM" id="SSF56784">
    <property type="entry name" value="HAD-like"/>
    <property type="match status" value="1"/>
</dbReference>
<dbReference type="PANTHER" id="PTHR10788">
    <property type="entry name" value="TREHALOSE-6-PHOSPHATE SYNTHASE"/>
    <property type="match status" value="1"/>
</dbReference>
<dbReference type="GO" id="GO:0003825">
    <property type="term" value="F:alpha,alpha-trehalose-phosphate synthase (UDP-forming) activity"/>
    <property type="evidence" value="ECO:0007669"/>
    <property type="project" value="TreeGrafter"/>
</dbReference>
<evidence type="ECO:0000256" key="5">
    <source>
        <dbReference type="ARBA" id="ARBA00055920"/>
    </source>
</evidence>
<evidence type="ECO:0000256" key="7">
    <source>
        <dbReference type="ARBA" id="ARBA00066821"/>
    </source>
</evidence>
<evidence type="ECO:0000256" key="4">
    <source>
        <dbReference type="ARBA" id="ARBA00052754"/>
    </source>
</evidence>
<evidence type="ECO:0000259" key="10">
    <source>
        <dbReference type="Pfam" id="PF05116"/>
    </source>
</evidence>
<evidence type="ECO:0000256" key="3">
    <source>
        <dbReference type="ARBA" id="ARBA00022679"/>
    </source>
</evidence>
<evidence type="ECO:0000256" key="9">
    <source>
        <dbReference type="ARBA" id="ARBA00080497"/>
    </source>
</evidence>
<sequence length="757" mass="86127">MLLATDLDGTFLGGKSLHKQQLYRIIRKNPGIRLVFVTGRGLESVIPLLNDPIIPNPDFIICDVGATIVNGHTLDAIDSIQGEIEKKWPGAINIQKHFQGVDWLQYQEVPQQRRCSFFLKNTALLPQAKELADDINCDMLYSAGRFLDILPKGVNKGSSLIKLIDHLQVSKDDVLVAGDTLNDLAMYECGFKGVTVGLSEPALLNATQEMKNVYHAETPGAGGILEAMKHFDSFRTFIPEEKELNFKTGNADEEPQLIMMYHRFPYELKNVGGEVHRVPPKSPNGILPTLQSFFDKGRSGVWIAWEETAKSGEILRNVYIDKERYPNLMASRIGLTKKEVDIFYKTFSKEAFWPTIFAFTDKAKFNHAHWDHFVKVNRLFAEKAAQQADYEAIVWIHDYNLWMVPGILRELRPDLRIGFFHHTAFPAANTFNILPWRREIIGSLLQCDYIGFHIPRYVENFVDVVKSLMPAKINNKVNCAPRFLTYSTALGVEQMTTELQLGNRTVYLGANPVGVNVDYIKSLMEKDKIRSKINALKKQTDGKQVILSVERLDYVKGPLEKVLAFEEFLKDYPEFHGKVELVNICTPPAQGMKVYEKIQHELEQAIGRINGRYAQLNWTPIHFFFRSLPFEEVVTYYALADVAWITPLRDGLNLVAKEYIAAQGELDNTNGILILSEFAGAAVELQYALLTNPYDYRSLKDALLQALIMNPSERKMRMQRLYEHVTHYDIDFWADDFIGNLLHAAPKQDTQVVAMAS</sequence>
<dbReference type="SFLD" id="SFLDS00003">
    <property type="entry name" value="Haloacid_Dehalogenase"/>
    <property type="match status" value="1"/>
</dbReference>
<dbReference type="InterPro" id="IPR006380">
    <property type="entry name" value="SPP-like_dom"/>
</dbReference>
<protein>
    <recommendedName>
        <fullName evidence="8">Glucosylglycerol-phosphate synthase</fullName>
        <ecNumber evidence="7">2.4.1.213</ecNumber>
    </recommendedName>
    <alternativeName>
        <fullName evidence="9">Glucosyl-glycerol-phosphate synthase</fullName>
    </alternativeName>
</protein>
<dbReference type="EMBL" id="JADWYR010000001">
    <property type="protein sequence ID" value="MBG9376451.1"/>
    <property type="molecule type" value="Genomic_DNA"/>
</dbReference>
<dbReference type="GO" id="GO:0005992">
    <property type="term" value="P:trehalose biosynthetic process"/>
    <property type="evidence" value="ECO:0007669"/>
    <property type="project" value="InterPro"/>
</dbReference>
<dbReference type="NCBIfam" id="TIGR02398">
    <property type="entry name" value="gluc_glyc_Psyn"/>
    <property type="match status" value="1"/>
</dbReference>
<evidence type="ECO:0000256" key="8">
    <source>
        <dbReference type="ARBA" id="ARBA00069974"/>
    </source>
</evidence>
<comment type="pathway">
    <text evidence="6">Glycan metabolism; glucosylglycerol biosynthesis.</text>
</comment>
<keyword evidence="2 11" id="KW-0328">Glycosyltransferase</keyword>
<evidence type="ECO:0000256" key="2">
    <source>
        <dbReference type="ARBA" id="ARBA00022676"/>
    </source>
</evidence>
<dbReference type="Gene3D" id="3.90.1070.10">
    <property type="match status" value="1"/>
</dbReference>
<dbReference type="GO" id="GO:0016791">
    <property type="term" value="F:phosphatase activity"/>
    <property type="evidence" value="ECO:0007669"/>
    <property type="project" value="UniProtKB-ARBA"/>
</dbReference>
<reference evidence="11" key="1">
    <citation type="submission" date="2020-11" db="EMBL/GenBank/DDBJ databases">
        <title>Bacterial whole genome sequence for Panacibacter sp. DH6.</title>
        <authorList>
            <person name="Le V."/>
            <person name="Ko S."/>
            <person name="Ahn C.-Y."/>
            <person name="Oh H.-M."/>
        </authorList>
    </citation>
    <scope>NUCLEOTIDE SEQUENCE</scope>
    <source>
        <strain evidence="11">DH6</strain>
    </source>
</reference>
<organism evidence="11 12">
    <name type="scientific">Panacibacter microcysteis</name>
    <dbReference type="NCBI Taxonomy" id="2793269"/>
    <lineage>
        <taxon>Bacteria</taxon>
        <taxon>Pseudomonadati</taxon>
        <taxon>Bacteroidota</taxon>
        <taxon>Chitinophagia</taxon>
        <taxon>Chitinophagales</taxon>
        <taxon>Chitinophagaceae</taxon>
        <taxon>Panacibacter</taxon>
    </lineage>
</organism>
<dbReference type="NCBIfam" id="TIGR01484">
    <property type="entry name" value="HAD-SF-IIB"/>
    <property type="match status" value="1"/>
</dbReference>
<gene>
    <name evidence="11" type="primary">ggpS</name>
    <name evidence="11" type="ORF">I5907_09420</name>
</gene>
<dbReference type="AlphaFoldDB" id="A0A931GUA1"/>
<dbReference type="PANTHER" id="PTHR10788:SF106">
    <property type="entry name" value="BCDNA.GH08860"/>
    <property type="match status" value="1"/>
</dbReference>
<dbReference type="SFLD" id="SFLDG01140">
    <property type="entry name" value="C2.B:_Phosphomannomutase_and_P"/>
    <property type="match status" value="1"/>
</dbReference>